<evidence type="ECO:0000313" key="8">
    <source>
        <dbReference type="EMBL" id="ERN40064.1"/>
    </source>
</evidence>
<dbReference type="AlphaFoldDB" id="U5DHJ9"/>
<dbReference type="InterPro" id="IPR036633">
    <property type="entry name" value="Prn/Lys/Arg_de-COase_C_sf"/>
</dbReference>
<dbReference type="EMBL" id="ASSJ01000081">
    <property type="protein sequence ID" value="ERN40064.1"/>
    <property type="molecule type" value="Genomic_DNA"/>
</dbReference>
<accession>U5DHJ9</accession>
<evidence type="ECO:0000256" key="3">
    <source>
        <dbReference type="ARBA" id="ARBA00022793"/>
    </source>
</evidence>
<name>U5DHJ9_9CHRO</name>
<evidence type="ECO:0000256" key="4">
    <source>
        <dbReference type="ARBA" id="ARBA00022898"/>
    </source>
</evidence>
<dbReference type="eggNOG" id="COG1982">
    <property type="taxonomic scope" value="Bacteria"/>
</dbReference>
<dbReference type="GO" id="GO:0008923">
    <property type="term" value="F:lysine decarboxylase activity"/>
    <property type="evidence" value="ECO:0007669"/>
    <property type="project" value="UniProtKB-EC"/>
</dbReference>
<dbReference type="InterPro" id="IPR015421">
    <property type="entry name" value="PyrdxlP-dep_Trfase_major"/>
</dbReference>
<reference evidence="8 9" key="1">
    <citation type="submission" date="2013-05" db="EMBL/GenBank/DDBJ databases">
        <title>Draft genome sequence of Rubidibacter lacunae KORDI 51-2.</title>
        <authorList>
            <person name="Choi D.H."/>
            <person name="Noh J.H."/>
            <person name="Kwon K.-K."/>
            <person name="Lee J.-H."/>
            <person name="Ryu J.-Y."/>
        </authorList>
    </citation>
    <scope>NUCLEOTIDE SEQUENCE [LARGE SCALE GENOMIC DNA]</scope>
    <source>
        <strain evidence="8 9">KORDI 51-2</strain>
    </source>
</reference>
<comment type="similarity">
    <text evidence="2">Belongs to the Orn/Lys/Arg decarboxylase class-I family.</text>
</comment>
<dbReference type="InterPro" id="IPR052357">
    <property type="entry name" value="Orn_Lys_Arg_decarboxylase-I"/>
</dbReference>
<evidence type="ECO:0000256" key="2">
    <source>
        <dbReference type="ARBA" id="ARBA00010671"/>
    </source>
</evidence>
<proteinExistence type="inferred from homology"/>
<dbReference type="Pfam" id="PF03711">
    <property type="entry name" value="OKR_DC_1_C"/>
    <property type="match status" value="1"/>
</dbReference>
<keyword evidence="9" id="KW-1185">Reference proteome</keyword>
<comment type="cofactor">
    <cofactor evidence="1">
        <name>pyridoxal 5'-phosphate</name>
        <dbReference type="ChEBI" id="CHEBI:597326"/>
    </cofactor>
</comment>
<dbReference type="SUPFAM" id="SSF55904">
    <property type="entry name" value="Ornithine decarboxylase C-terminal domain"/>
    <property type="match status" value="1"/>
</dbReference>
<dbReference type="PANTHER" id="PTHR43277">
    <property type="entry name" value="ARGININE DECARBOXYLASE"/>
    <property type="match status" value="1"/>
</dbReference>
<dbReference type="STRING" id="582515.KR51_00033440"/>
<comment type="caution">
    <text evidence="8">The sequence shown here is derived from an EMBL/GenBank/DDBJ whole genome shotgun (WGS) entry which is preliminary data.</text>
</comment>
<dbReference type="OrthoDB" id="9815233at2"/>
<keyword evidence="3" id="KW-0210">Decarboxylase</keyword>
<dbReference type="RefSeq" id="WP_022608955.1">
    <property type="nucleotide sequence ID" value="NZ_ASSJ01000081.1"/>
</dbReference>
<keyword evidence="5 8" id="KW-0456">Lyase</keyword>
<dbReference type="EC" id="4.1.1.18" evidence="8"/>
<evidence type="ECO:0000313" key="9">
    <source>
        <dbReference type="Proteomes" id="UP000016960"/>
    </source>
</evidence>
<dbReference type="SUPFAM" id="SSF53383">
    <property type="entry name" value="PLP-dependent transferases"/>
    <property type="match status" value="1"/>
</dbReference>
<dbReference type="InParanoid" id="U5DHJ9"/>
<dbReference type="PATRIC" id="fig|582515.4.peg.3754"/>
<evidence type="ECO:0000259" key="7">
    <source>
        <dbReference type="Pfam" id="PF03711"/>
    </source>
</evidence>
<feature type="domain" description="Orn/Lys/Arg decarboxylase C-terminal" evidence="7">
    <location>
        <begin position="410"/>
        <end position="456"/>
    </location>
</feature>
<protein>
    <submittedName>
        <fullName evidence="8">Arginine/lysine/ornithine decarboxylase</fullName>
        <ecNumber evidence="8">4.1.1.18</ecNumber>
    </submittedName>
</protein>
<dbReference type="PANTHER" id="PTHR43277:SF4">
    <property type="entry name" value="ARGININE DECARBOXYLASE"/>
    <property type="match status" value="1"/>
</dbReference>
<feature type="domain" description="Orn/Lys/Arg decarboxylases family 1 pyridoxal-P attachment site" evidence="6">
    <location>
        <begin position="7"/>
        <end position="316"/>
    </location>
</feature>
<organism evidence="8 9">
    <name type="scientific">Rubidibacter lacunae KORDI 51-2</name>
    <dbReference type="NCBI Taxonomy" id="582515"/>
    <lineage>
        <taxon>Bacteria</taxon>
        <taxon>Bacillati</taxon>
        <taxon>Cyanobacteriota</taxon>
        <taxon>Cyanophyceae</taxon>
        <taxon>Oscillatoriophycideae</taxon>
        <taxon>Chroococcales</taxon>
        <taxon>Aphanothecaceae</taxon>
        <taxon>Rubidibacter</taxon>
    </lineage>
</organism>
<evidence type="ECO:0000259" key="6">
    <source>
        <dbReference type="Pfam" id="PF01276"/>
    </source>
</evidence>
<evidence type="ECO:0000256" key="1">
    <source>
        <dbReference type="ARBA" id="ARBA00001933"/>
    </source>
</evidence>
<sequence length="478" mass="50136">MSDQSRTPLLDALRSRAERSHAAFYLPGHKQGCGSSPALRALLGKLALQADLPELPEFGNLFPPDGPIQDAQELAAAAFGADRTWFSVNGSTAGVIAAIAAVCGPDDKLVLPRNAHRCALAGLMLSGAHPIFVMPERDRTRDFLLPVTPEAIGAALDAHPDARAVLVVSPTYRGASADLKAIASLTHARDLPLVVDEAHGAHFGFHPAFPSPALAAGADAAVQSWHKTLGALVQAAAVHVRGTRIDRDRLSNALQMVHSSSPSHLLLASLDAARQQIAVGGRDLLDGALHLAAEARVRLQSVPGVLLAESVDPCDPLRLTVDLTGVGLSGYEADELLHADFDVTAELPTLQALTFVVTFGNAIADIDRLGGALQALARTPRSARTFPHLPLPPGAVAMRSPRVAFFTPSERVFSGEAIGRASAESICLYPPGIPVLIPGEAISAESLNYLKSARALGHSVAIDGCSDPSLETLRVLRD</sequence>
<keyword evidence="4" id="KW-0663">Pyridoxal phosphate</keyword>
<gene>
    <name evidence="8" type="ORF">KR51_00033440</name>
</gene>
<dbReference type="InterPro" id="IPR008286">
    <property type="entry name" value="Prn/Lys/Arg_de-COase_C"/>
</dbReference>
<dbReference type="InterPro" id="IPR000310">
    <property type="entry name" value="Orn/Lys/Arg_deCO2ase_major_dom"/>
</dbReference>
<dbReference type="Gene3D" id="3.40.640.10">
    <property type="entry name" value="Type I PLP-dependent aspartate aminotransferase-like (Major domain)"/>
    <property type="match status" value="1"/>
</dbReference>
<dbReference type="Proteomes" id="UP000016960">
    <property type="component" value="Unassembled WGS sequence"/>
</dbReference>
<dbReference type="Pfam" id="PF01276">
    <property type="entry name" value="OKR_DC_1"/>
    <property type="match status" value="1"/>
</dbReference>
<dbReference type="InterPro" id="IPR015424">
    <property type="entry name" value="PyrdxlP-dep_Trfase"/>
</dbReference>
<evidence type="ECO:0000256" key="5">
    <source>
        <dbReference type="ARBA" id="ARBA00023239"/>
    </source>
</evidence>
<dbReference type="Gene3D" id="3.90.105.10">
    <property type="entry name" value="Molybdopterin biosynthesis moea protein, domain 2"/>
    <property type="match status" value="1"/>
</dbReference>
<dbReference type="FunCoup" id="U5DHJ9">
    <property type="interactions" value="43"/>
</dbReference>